<evidence type="ECO:0000313" key="1">
    <source>
        <dbReference type="Proteomes" id="UP000887580"/>
    </source>
</evidence>
<name>A0AC35FYP7_9BILA</name>
<reference evidence="2" key="1">
    <citation type="submission" date="2022-11" db="UniProtKB">
        <authorList>
            <consortium name="WormBaseParasite"/>
        </authorList>
    </citation>
    <scope>IDENTIFICATION</scope>
</reference>
<dbReference type="WBParaSite" id="PS1159_v2.g21984.t1">
    <property type="protein sequence ID" value="PS1159_v2.g21984.t1"/>
    <property type="gene ID" value="PS1159_v2.g21984"/>
</dbReference>
<proteinExistence type="predicted"/>
<organism evidence="1 2">
    <name type="scientific">Panagrolaimus sp. PS1159</name>
    <dbReference type="NCBI Taxonomy" id="55785"/>
    <lineage>
        <taxon>Eukaryota</taxon>
        <taxon>Metazoa</taxon>
        <taxon>Ecdysozoa</taxon>
        <taxon>Nematoda</taxon>
        <taxon>Chromadorea</taxon>
        <taxon>Rhabditida</taxon>
        <taxon>Tylenchina</taxon>
        <taxon>Panagrolaimomorpha</taxon>
        <taxon>Panagrolaimoidea</taxon>
        <taxon>Panagrolaimidae</taxon>
        <taxon>Panagrolaimus</taxon>
    </lineage>
</organism>
<evidence type="ECO:0000313" key="2">
    <source>
        <dbReference type="WBParaSite" id="PS1159_v2.g21984.t1"/>
    </source>
</evidence>
<sequence length="314" mass="34111">MAMKAFGFPLPVNAFNVTNVQIQGERGAEIGVKITNTMVVTEVNFQSISYTKLLIGDVILSCNGQMIHSKAQFAEFYSKASQITTFSIDLVISRPTVMLPIKASHIPKGYQLIAGCKYHLGVMYRVPGCKLGLSVTSYQSKIFVTQTEEGTIAAMTLKIGDAILAIEGQAVTTVAETSEALFKALKAKGYAAMAIEQPLEMMNKNVVRTALNSDLPSEILLQKDVAIICGSELKRFQKEPELPPNKQILKEKQNQKEVGHVKVSEKAEDIPIACDGNPGLLMHVPIPNFQIQQQSAQSPSAQSQSPPASTSQTK</sequence>
<dbReference type="Proteomes" id="UP000887580">
    <property type="component" value="Unplaced"/>
</dbReference>
<protein>
    <submittedName>
        <fullName evidence="2">PDZ domain-containing protein</fullName>
    </submittedName>
</protein>
<accession>A0AC35FYP7</accession>